<feature type="signal peptide" evidence="2">
    <location>
        <begin position="1"/>
        <end position="19"/>
    </location>
</feature>
<evidence type="ECO:0000313" key="4">
    <source>
        <dbReference type="Proteomes" id="UP001445076"/>
    </source>
</evidence>
<protein>
    <submittedName>
        <fullName evidence="3">Uncharacterized protein</fullName>
    </submittedName>
</protein>
<evidence type="ECO:0000256" key="1">
    <source>
        <dbReference type="SAM" id="MobiDB-lite"/>
    </source>
</evidence>
<feature type="compositionally biased region" description="Basic residues" evidence="1">
    <location>
        <begin position="450"/>
        <end position="465"/>
    </location>
</feature>
<gene>
    <name evidence="3" type="ORF">OTU49_002306</name>
</gene>
<feature type="region of interest" description="Disordered" evidence="1">
    <location>
        <begin position="395"/>
        <end position="472"/>
    </location>
</feature>
<sequence>MYSLALLALTALAATAAFTYPVRDERRSQIRRQDFGQQYPTPVGGDYDSDYVPENEEEGMQHHFQQRMVEAVTPTAPTVDELADRKEWAKLSVLERLLAALGKDFHRELPRGLTNDTLATVPTDINITSEDCSDKYMRCSSQAFFASCDIPRNTDPEIWPQHFNLYFNLSTDFESEVINATLRLFKNNSPPLQYQKTLLVSAYVYTKSLTRKRSKKTKVDVTEVPSDYVGYVLLTVDKMAKRWKRQKNNHGLLITVSDVDETPWDASRLFVTMDCNSSNVSLVPLPFEVQTDDEDQRFPAISLVLGTPQDEGEANPPSPRPLPVVLPEGVTMDVQSENSNNYLLGSEYPLGIDYPLVTNHHSSTSQTHHHPNPGNYDTDILHEDCHDEVESEINPRFHGTQETLTGNSRGGSVFERGWSGERGSSGESWSQPTPASEEARSQRQRGATKERRHRKKHRQHHRRGLERRNSHV</sequence>
<keyword evidence="2" id="KW-0732">Signal</keyword>
<keyword evidence="4" id="KW-1185">Reference proteome</keyword>
<feature type="compositionally biased region" description="Low complexity" evidence="1">
    <location>
        <begin position="415"/>
        <end position="430"/>
    </location>
</feature>
<evidence type="ECO:0000256" key="2">
    <source>
        <dbReference type="SAM" id="SignalP"/>
    </source>
</evidence>
<evidence type="ECO:0000313" key="3">
    <source>
        <dbReference type="EMBL" id="KAK8741622.1"/>
    </source>
</evidence>
<name>A0AAW0XCJ1_CHEQU</name>
<reference evidence="3 4" key="1">
    <citation type="journal article" date="2024" name="BMC Genomics">
        <title>Genome assembly of redclaw crayfish (Cherax quadricarinatus) provides insights into its immune adaptation and hypoxia tolerance.</title>
        <authorList>
            <person name="Liu Z."/>
            <person name="Zheng J."/>
            <person name="Li H."/>
            <person name="Fang K."/>
            <person name="Wang S."/>
            <person name="He J."/>
            <person name="Zhou D."/>
            <person name="Weng S."/>
            <person name="Chi M."/>
            <person name="Gu Z."/>
            <person name="He J."/>
            <person name="Li F."/>
            <person name="Wang M."/>
        </authorList>
    </citation>
    <scope>NUCLEOTIDE SEQUENCE [LARGE SCALE GENOMIC DNA]</scope>
    <source>
        <strain evidence="3">ZL_2023a</strain>
    </source>
</reference>
<organism evidence="3 4">
    <name type="scientific">Cherax quadricarinatus</name>
    <name type="common">Australian red claw crayfish</name>
    <dbReference type="NCBI Taxonomy" id="27406"/>
    <lineage>
        <taxon>Eukaryota</taxon>
        <taxon>Metazoa</taxon>
        <taxon>Ecdysozoa</taxon>
        <taxon>Arthropoda</taxon>
        <taxon>Crustacea</taxon>
        <taxon>Multicrustacea</taxon>
        <taxon>Malacostraca</taxon>
        <taxon>Eumalacostraca</taxon>
        <taxon>Eucarida</taxon>
        <taxon>Decapoda</taxon>
        <taxon>Pleocyemata</taxon>
        <taxon>Astacidea</taxon>
        <taxon>Parastacoidea</taxon>
        <taxon>Parastacidae</taxon>
        <taxon>Cherax</taxon>
    </lineage>
</organism>
<feature type="chain" id="PRO_5043418566" evidence="2">
    <location>
        <begin position="20"/>
        <end position="472"/>
    </location>
</feature>
<proteinExistence type="predicted"/>
<feature type="region of interest" description="Disordered" evidence="1">
    <location>
        <begin position="359"/>
        <end position="380"/>
    </location>
</feature>
<dbReference type="Proteomes" id="UP001445076">
    <property type="component" value="Unassembled WGS sequence"/>
</dbReference>
<accession>A0AAW0XCJ1</accession>
<dbReference type="AlphaFoldDB" id="A0AAW0XCJ1"/>
<dbReference type="EMBL" id="JARKIK010000030">
    <property type="protein sequence ID" value="KAK8741622.1"/>
    <property type="molecule type" value="Genomic_DNA"/>
</dbReference>
<comment type="caution">
    <text evidence="3">The sequence shown here is derived from an EMBL/GenBank/DDBJ whole genome shotgun (WGS) entry which is preliminary data.</text>
</comment>